<dbReference type="Proteomes" id="UP000189443">
    <property type="component" value="Chromosome"/>
</dbReference>
<dbReference type="KEGG" id="spac:B1H29_07865"/>
<dbReference type="OrthoDB" id="9888096at2"/>
<organism evidence="2 3">
    <name type="scientific">Streptomyces pactum</name>
    <dbReference type="NCBI Taxonomy" id="68249"/>
    <lineage>
        <taxon>Bacteria</taxon>
        <taxon>Bacillati</taxon>
        <taxon>Actinomycetota</taxon>
        <taxon>Actinomycetes</taxon>
        <taxon>Kitasatosporales</taxon>
        <taxon>Streptomycetaceae</taxon>
        <taxon>Streptomyces</taxon>
    </lineage>
</organism>
<reference evidence="2 3" key="1">
    <citation type="submission" date="2017-02" db="EMBL/GenBank/DDBJ databases">
        <title>Streptomyces pactum ACT12 Genome sequencing and assembly.</title>
        <authorList>
            <person name="Xue Q."/>
            <person name="Yan X."/>
            <person name="Jia L."/>
            <person name="Yan H."/>
        </authorList>
    </citation>
    <scope>NUCLEOTIDE SEQUENCE [LARGE SCALE GENOMIC DNA]</scope>
    <source>
        <strain evidence="2 3">ACT12</strain>
    </source>
</reference>
<dbReference type="AlphaFoldDB" id="A0A1S6J524"/>
<proteinExistence type="predicted"/>
<dbReference type="RefSeq" id="WP_055419555.1">
    <property type="nucleotide sequence ID" value="NZ_CP019724.1"/>
</dbReference>
<evidence type="ECO:0000313" key="2">
    <source>
        <dbReference type="EMBL" id="AQS66852.1"/>
    </source>
</evidence>
<name>A0A1S6J524_9ACTN</name>
<sequence>MLLAAGCSNGQSSSAAKTEDPSAAAVEDSPAQGCTRDVLAALALKWREDKAPLDQDDKKLLQAFMDANTVENTPQYQIFIDHYAAGTVPIALAAAQGTDQEEAITEQLGTESEGVEADCAAAAG</sequence>
<evidence type="ECO:0000313" key="3">
    <source>
        <dbReference type="Proteomes" id="UP000189443"/>
    </source>
</evidence>
<dbReference type="EMBL" id="CP019724">
    <property type="protein sequence ID" value="AQS66852.1"/>
    <property type="molecule type" value="Genomic_DNA"/>
</dbReference>
<feature type="region of interest" description="Disordered" evidence="1">
    <location>
        <begin position="1"/>
        <end position="32"/>
    </location>
</feature>
<evidence type="ECO:0000256" key="1">
    <source>
        <dbReference type="SAM" id="MobiDB-lite"/>
    </source>
</evidence>
<protein>
    <submittedName>
        <fullName evidence="2">Uncharacterized protein</fullName>
    </submittedName>
</protein>
<keyword evidence="3" id="KW-1185">Reference proteome</keyword>
<accession>A0A1S6J524</accession>
<gene>
    <name evidence="2" type="ORF">B1H29_07865</name>
</gene>